<proteinExistence type="predicted"/>
<accession>A0A3B0YC82</accession>
<feature type="region of interest" description="Disordered" evidence="1">
    <location>
        <begin position="1"/>
        <end position="59"/>
    </location>
</feature>
<sequence length="221" mass="23450">RSAGASPEKRSASKQRKISAPKPAPVKKPPPPKTKKIEKAVVSGLQKKAPVPEKKPAGSTSKAELVGCWKWFNGAYIIAGKKGVVRNGIISGTWTRKASNRGDYTIIWPSIFDRVKLSGDGKSFSGANVFGMPVSGTRISGAVDGLPGEWLWFNGIKATIGLDKTVKGGGFQGTWKKTGEGYAIEWPIIDTIKVSEDGSQLKGKNQFGPVAANLDKTCAGP</sequence>
<protein>
    <submittedName>
        <fullName evidence="2">Uncharacterized protein</fullName>
    </submittedName>
</protein>
<feature type="non-terminal residue" evidence="2">
    <location>
        <position position="1"/>
    </location>
</feature>
<feature type="compositionally biased region" description="Pro residues" evidence="1">
    <location>
        <begin position="22"/>
        <end position="32"/>
    </location>
</feature>
<evidence type="ECO:0000256" key="1">
    <source>
        <dbReference type="SAM" id="MobiDB-lite"/>
    </source>
</evidence>
<dbReference type="EMBL" id="UOFN01000096">
    <property type="protein sequence ID" value="VAW78465.1"/>
    <property type="molecule type" value="Genomic_DNA"/>
</dbReference>
<organism evidence="2">
    <name type="scientific">hydrothermal vent metagenome</name>
    <dbReference type="NCBI Taxonomy" id="652676"/>
    <lineage>
        <taxon>unclassified sequences</taxon>
        <taxon>metagenomes</taxon>
        <taxon>ecological metagenomes</taxon>
    </lineage>
</organism>
<name>A0A3B0YC82_9ZZZZ</name>
<gene>
    <name evidence="2" type="ORF">MNBD_GAMMA15-561</name>
</gene>
<reference evidence="2" key="1">
    <citation type="submission" date="2018-06" db="EMBL/GenBank/DDBJ databases">
        <authorList>
            <person name="Zhirakovskaya E."/>
        </authorList>
    </citation>
    <scope>NUCLEOTIDE SEQUENCE</scope>
</reference>
<dbReference type="AlphaFoldDB" id="A0A3B0YC82"/>
<evidence type="ECO:0000313" key="2">
    <source>
        <dbReference type="EMBL" id="VAW78465.1"/>
    </source>
</evidence>